<feature type="binding site" evidence="5">
    <location>
        <position position="2"/>
    </location>
    <ligand>
        <name>Ni(2+)</name>
        <dbReference type="ChEBI" id="CHEBI:49786"/>
    </ligand>
</feature>
<dbReference type="EMBL" id="LNKT01000001">
    <property type="protein sequence ID" value="KYJ87487.1"/>
    <property type="molecule type" value="Genomic_DNA"/>
</dbReference>
<dbReference type="GO" id="GO:0051604">
    <property type="term" value="P:protein maturation"/>
    <property type="evidence" value="ECO:0007669"/>
    <property type="project" value="InterPro"/>
</dbReference>
<keyword evidence="2 5" id="KW-0533">Nickel</keyword>
<dbReference type="HAMAP" id="MF_00213">
    <property type="entry name" value="HypA_HybF"/>
    <property type="match status" value="1"/>
</dbReference>
<evidence type="ECO:0000256" key="4">
    <source>
        <dbReference type="ARBA" id="ARBA00022833"/>
    </source>
</evidence>
<dbReference type="Proteomes" id="UP000075359">
    <property type="component" value="Unassembled WGS sequence"/>
</dbReference>
<dbReference type="InterPro" id="IPR020538">
    <property type="entry name" value="Hydgase_Ni_incorp_HypA/HybF_CS"/>
</dbReference>
<evidence type="ECO:0000256" key="2">
    <source>
        <dbReference type="ARBA" id="ARBA00022596"/>
    </source>
</evidence>
<keyword evidence="7" id="KW-1185">Reference proteome</keyword>
<comment type="similarity">
    <text evidence="1 5">Belongs to the HypA/HybF family.</text>
</comment>
<gene>
    <name evidence="5" type="primary">hypA</name>
    <name evidence="6" type="ORF">AS592_10275</name>
</gene>
<keyword evidence="4 5" id="KW-0862">Zinc</keyword>
<dbReference type="PANTHER" id="PTHR34535">
    <property type="entry name" value="HYDROGENASE MATURATION FACTOR HYPA"/>
    <property type="match status" value="1"/>
</dbReference>
<dbReference type="GO" id="GO:0016151">
    <property type="term" value="F:nickel cation binding"/>
    <property type="evidence" value="ECO:0007669"/>
    <property type="project" value="UniProtKB-UniRule"/>
</dbReference>
<dbReference type="InterPro" id="IPR000688">
    <property type="entry name" value="HypA/HybF"/>
</dbReference>
<comment type="function">
    <text evidence="5">Involved in the maturation of [NiFe] hydrogenases. Required for nickel insertion into the metal center of the hydrogenase.</text>
</comment>
<feature type="binding site" evidence="5">
    <location>
        <position position="73"/>
    </location>
    <ligand>
        <name>Zn(2+)</name>
        <dbReference type="ChEBI" id="CHEBI:29105"/>
    </ligand>
</feature>
<feature type="binding site" evidence="5">
    <location>
        <position position="92"/>
    </location>
    <ligand>
        <name>Zn(2+)</name>
        <dbReference type="ChEBI" id="CHEBI:29105"/>
    </ligand>
</feature>
<dbReference type="NCBIfam" id="NF001839">
    <property type="entry name" value="PRK00564.1"/>
    <property type="match status" value="1"/>
</dbReference>
<dbReference type="PANTHER" id="PTHR34535:SF3">
    <property type="entry name" value="HYDROGENASE MATURATION FACTOR HYPA"/>
    <property type="match status" value="1"/>
</dbReference>
<evidence type="ECO:0000256" key="3">
    <source>
        <dbReference type="ARBA" id="ARBA00022723"/>
    </source>
</evidence>
<reference evidence="6 7" key="1">
    <citation type="submission" date="2015-11" db="EMBL/GenBank/DDBJ databases">
        <title>Draft genome of Sulfurovum riftiae 1812E, a member of the Epsilonproteobacteria isolated from the tube of the deep-sea hydrothermal vent tubewom Riftia pachyptila.</title>
        <authorList>
            <person name="Vetriani C."/>
            <person name="Giovannelli D."/>
        </authorList>
    </citation>
    <scope>NUCLEOTIDE SEQUENCE [LARGE SCALE GENOMIC DNA]</scope>
    <source>
        <strain evidence="6 7">1812E</strain>
    </source>
</reference>
<dbReference type="STRING" id="1630136.AS592_10275"/>
<name>A0A151CJ24_9BACT</name>
<feature type="binding site" evidence="5">
    <location>
        <position position="76"/>
    </location>
    <ligand>
        <name>Zn(2+)</name>
        <dbReference type="ChEBI" id="CHEBI:29105"/>
    </ligand>
</feature>
<organism evidence="6 7">
    <name type="scientific">Sulfurovum riftiae</name>
    <dbReference type="NCBI Taxonomy" id="1630136"/>
    <lineage>
        <taxon>Bacteria</taxon>
        <taxon>Pseudomonadati</taxon>
        <taxon>Campylobacterota</taxon>
        <taxon>Epsilonproteobacteria</taxon>
        <taxon>Campylobacterales</taxon>
        <taxon>Sulfurovaceae</taxon>
        <taxon>Sulfurovum</taxon>
    </lineage>
</organism>
<proteinExistence type="inferred from homology"/>
<dbReference type="RefSeq" id="WP_067328369.1">
    <property type="nucleotide sequence ID" value="NZ_LNKT01000001.1"/>
</dbReference>
<dbReference type="AlphaFoldDB" id="A0A151CJ24"/>
<dbReference type="PIRSF" id="PIRSF004761">
    <property type="entry name" value="Hydrgn_mat_HypA"/>
    <property type="match status" value="1"/>
</dbReference>
<feature type="binding site" evidence="5">
    <location>
        <position position="89"/>
    </location>
    <ligand>
        <name>Zn(2+)</name>
        <dbReference type="ChEBI" id="CHEBI:29105"/>
    </ligand>
</feature>
<sequence length="113" mass="13013">MHEYSVVQALLNQCEEVAVQNEAEKVTKVVCKIGVMSGIEIHLLQMAFDTFKEGTMCDSAEFVINEQKLKLECKECGHIFETDEIRYYCTKCESLRVKVLDGEDMYLMSLEME</sequence>
<evidence type="ECO:0000256" key="1">
    <source>
        <dbReference type="ARBA" id="ARBA00010748"/>
    </source>
</evidence>
<protein>
    <recommendedName>
        <fullName evidence="5">Hydrogenase maturation factor HypA</fullName>
    </recommendedName>
</protein>
<evidence type="ECO:0000256" key="5">
    <source>
        <dbReference type="HAMAP-Rule" id="MF_00213"/>
    </source>
</evidence>
<evidence type="ECO:0000313" key="7">
    <source>
        <dbReference type="Proteomes" id="UP000075359"/>
    </source>
</evidence>
<dbReference type="OrthoDB" id="9800361at2"/>
<accession>A0A151CJ24</accession>
<dbReference type="PROSITE" id="PS01249">
    <property type="entry name" value="HYPA"/>
    <property type="match status" value="1"/>
</dbReference>
<dbReference type="Gene3D" id="3.30.2320.80">
    <property type="match status" value="1"/>
</dbReference>
<comment type="caution">
    <text evidence="6">The sequence shown here is derived from an EMBL/GenBank/DDBJ whole genome shotgun (WGS) entry which is preliminary data.</text>
</comment>
<dbReference type="GO" id="GO:0008270">
    <property type="term" value="F:zinc ion binding"/>
    <property type="evidence" value="ECO:0007669"/>
    <property type="project" value="UniProtKB-UniRule"/>
</dbReference>
<keyword evidence="3 5" id="KW-0479">Metal-binding</keyword>
<dbReference type="Pfam" id="PF01155">
    <property type="entry name" value="HypA"/>
    <property type="match status" value="1"/>
</dbReference>
<dbReference type="NCBIfam" id="TIGR00100">
    <property type="entry name" value="hypA"/>
    <property type="match status" value="1"/>
</dbReference>
<evidence type="ECO:0000313" key="6">
    <source>
        <dbReference type="EMBL" id="KYJ87487.1"/>
    </source>
</evidence>